<feature type="transmembrane region" description="Helical" evidence="6">
    <location>
        <begin position="24"/>
        <end position="46"/>
    </location>
</feature>
<evidence type="ECO:0000256" key="1">
    <source>
        <dbReference type="ARBA" id="ARBA00004651"/>
    </source>
</evidence>
<feature type="transmembrane region" description="Helical" evidence="6">
    <location>
        <begin position="170"/>
        <end position="189"/>
    </location>
</feature>
<dbReference type="Proteomes" id="UP001306950">
    <property type="component" value="Unassembled WGS sequence"/>
</dbReference>
<keyword evidence="5 6" id="KW-0472">Membrane</keyword>
<comment type="caution">
    <text evidence="7">The sequence shown here is derived from an EMBL/GenBank/DDBJ whole genome shotgun (WGS) entry which is preliminary data.</text>
</comment>
<dbReference type="RefSeq" id="WP_331848622.1">
    <property type="nucleotide sequence ID" value="NZ_JAZHPZ010000015.1"/>
</dbReference>
<organism evidence="7 8">
    <name type="scientific">Paenibacillus haidiansis</name>
    <dbReference type="NCBI Taxonomy" id="1574488"/>
    <lineage>
        <taxon>Bacteria</taxon>
        <taxon>Bacillati</taxon>
        <taxon>Bacillota</taxon>
        <taxon>Bacilli</taxon>
        <taxon>Bacillales</taxon>
        <taxon>Paenibacillaceae</taxon>
        <taxon>Paenibacillus</taxon>
    </lineage>
</organism>
<keyword evidence="4 6" id="KW-1133">Transmembrane helix</keyword>
<comment type="subcellular location">
    <subcellularLocation>
        <location evidence="1">Cell membrane</location>
        <topology evidence="1">Multi-pass membrane protein</topology>
    </subcellularLocation>
</comment>
<feature type="transmembrane region" description="Helical" evidence="6">
    <location>
        <begin position="58"/>
        <end position="81"/>
    </location>
</feature>
<dbReference type="Pfam" id="PF02588">
    <property type="entry name" value="YitT_membrane"/>
    <property type="match status" value="1"/>
</dbReference>
<accession>A0ABU7VXF1</accession>
<sequence>MKNKLTADSPMNEHRHRMKVQPAFVKFTGVIIGAVLAAVGLELFLMPHGIVVGGVTGLSALFALSTEMRLGLFLFLLNLPLLVLGRKNADTSFTIFTACGLLVLSLVTILLHPFPALMGNPLPAALAGGISLGLGIGLALRFGGALDTAEKAAEKAAERFRNRRGLSPEVLLLLLNCSILLAAGFHFGFEQAVYSVTAYILAYETVKIPLFGIGTSVIVRIESREYAAVQRELALYLNRDAEEVRSLPDRESGDPLRILKYKCHRLEAPRLKAIAKNCDPACKISTGN</sequence>
<feature type="transmembrane region" description="Helical" evidence="6">
    <location>
        <begin position="201"/>
        <end position="221"/>
    </location>
</feature>
<dbReference type="EMBL" id="JAZHPZ010000015">
    <property type="protein sequence ID" value="MEF2968440.1"/>
    <property type="molecule type" value="Genomic_DNA"/>
</dbReference>
<feature type="transmembrane region" description="Helical" evidence="6">
    <location>
        <begin position="93"/>
        <end position="114"/>
    </location>
</feature>
<evidence type="ECO:0000256" key="2">
    <source>
        <dbReference type="ARBA" id="ARBA00022475"/>
    </source>
</evidence>
<feature type="transmembrane region" description="Helical" evidence="6">
    <location>
        <begin position="126"/>
        <end position="149"/>
    </location>
</feature>
<proteinExistence type="predicted"/>
<reference evidence="7 8" key="1">
    <citation type="submission" date="2024-02" db="EMBL/GenBank/DDBJ databases">
        <title>A nitrogen-fixing paenibacillus bacterium.</title>
        <authorList>
            <person name="Zhang W.L."/>
            <person name="Chen S.F."/>
        </authorList>
    </citation>
    <scope>NUCLEOTIDE SEQUENCE [LARGE SCALE GENOMIC DNA]</scope>
    <source>
        <strain evidence="7 8">M1</strain>
    </source>
</reference>
<evidence type="ECO:0000256" key="3">
    <source>
        <dbReference type="ARBA" id="ARBA00022692"/>
    </source>
</evidence>
<evidence type="ECO:0000256" key="6">
    <source>
        <dbReference type="SAM" id="Phobius"/>
    </source>
</evidence>
<keyword evidence="3 6" id="KW-0812">Transmembrane</keyword>
<dbReference type="InterPro" id="IPR003740">
    <property type="entry name" value="YitT"/>
</dbReference>
<dbReference type="InterPro" id="IPR051461">
    <property type="entry name" value="UPF0750_membrane"/>
</dbReference>
<keyword evidence="2" id="KW-1003">Cell membrane</keyword>
<protein>
    <submittedName>
        <fullName evidence="7">YitT family protein</fullName>
    </submittedName>
</protein>
<evidence type="ECO:0000256" key="4">
    <source>
        <dbReference type="ARBA" id="ARBA00022989"/>
    </source>
</evidence>
<evidence type="ECO:0000256" key="5">
    <source>
        <dbReference type="ARBA" id="ARBA00023136"/>
    </source>
</evidence>
<gene>
    <name evidence="7" type="ORF">V3851_21715</name>
</gene>
<dbReference type="PANTHER" id="PTHR33545:SF3">
    <property type="entry name" value="UPF0750 MEMBRANE PROTEIN YQFU"/>
    <property type="match status" value="1"/>
</dbReference>
<evidence type="ECO:0000313" key="8">
    <source>
        <dbReference type="Proteomes" id="UP001306950"/>
    </source>
</evidence>
<name>A0ABU7VXF1_9BACL</name>
<dbReference type="PANTHER" id="PTHR33545">
    <property type="entry name" value="UPF0750 MEMBRANE PROTEIN YITT-RELATED"/>
    <property type="match status" value="1"/>
</dbReference>
<keyword evidence="8" id="KW-1185">Reference proteome</keyword>
<evidence type="ECO:0000313" key="7">
    <source>
        <dbReference type="EMBL" id="MEF2968440.1"/>
    </source>
</evidence>